<dbReference type="Gene3D" id="2.40.50.100">
    <property type="match status" value="1"/>
</dbReference>
<dbReference type="Gene3D" id="2.40.30.170">
    <property type="match status" value="1"/>
</dbReference>
<comment type="similarity">
    <text evidence="1">Belongs to the membrane fusion protein (MFP) (TC 8.A.1) family.</text>
</comment>
<name>A0A9X0UIK6_9PROT</name>
<feature type="chain" id="PRO_5040831195" evidence="2">
    <location>
        <begin position="23"/>
        <end position="364"/>
    </location>
</feature>
<gene>
    <name evidence="6" type="ORF">H7965_17805</name>
</gene>
<evidence type="ECO:0000313" key="7">
    <source>
        <dbReference type="Proteomes" id="UP000600101"/>
    </source>
</evidence>
<protein>
    <submittedName>
        <fullName evidence="6">Efflux RND transporter periplasmic adaptor subunit</fullName>
    </submittedName>
</protein>
<dbReference type="Pfam" id="PF25989">
    <property type="entry name" value="YknX_C"/>
    <property type="match status" value="1"/>
</dbReference>
<dbReference type="GO" id="GO:1990281">
    <property type="term" value="C:efflux pump complex"/>
    <property type="evidence" value="ECO:0007669"/>
    <property type="project" value="TreeGrafter"/>
</dbReference>
<dbReference type="Gene3D" id="1.10.287.470">
    <property type="entry name" value="Helix hairpin bin"/>
    <property type="match status" value="1"/>
</dbReference>
<dbReference type="EMBL" id="JACOMF010000024">
    <property type="protein sequence ID" value="MBC4017170.1"/>
    <property type="molecule type" value="Genomic_DNA"/>
</dbReference>
<dbReference type="Proteomes" id="UP000600101">
    <property type="component" value="Unassembled WGS sequence"/>
</dbReference>
<dbReference type="PANTHER" id="PTHR30469">
    <property type="entry name" value="MULTIDRUG RESISTANCE PROTEIN MDTA"/>
    <property type="match status" value="1"/>
</dbReference>
<evidence type="ECO:0000259" key="4">
    <source>
        <dbReference type="Pfam" id="PF25954"/>
    </source>
</evidence>
<evidence type="ECO:0000259" key="3">
    <source>
        <dbReference type="Pfam" id="PF25917"/>
    </source>
</evidence>
<comment type="caution">
    <text evidence="6">The sequence shown here is derived from an EMBL/GenBank/DDBJ whole genome shotgun (WGS) entry which is preliminary data.</text>
</comment>
<reference evidence="6" key="1">
    <citation type="submission" date="2020-08" db="EMBL/GenBank/DDBJ databases">
        <authorList>
            <person name="Hu Y."/>
            <person name="Nguyen S.V."/>
            <person name="Li F."/>
            <person name="Fanning S."/>
        </authorList>
    </citation>
    <scope>NUCLEOTIDE SEQUENCE</scope>
    <source>
        <strain evidence="6">SYSU D8009</strain>
    </source>
</reference>
<dbReference type="Gene3D" id="2.40.420.20">
    <property type="match status" value="1"/>
</dbReference>
<dbReference type="InterPro" id="IPR058637">
    <property type="entry name" value="YknX-like_C"/>
</dbReference>
<dbReference type="PANTHER" id="PTHR30469:SF11">
    <property type="entry name" value="BLL4320 PROTEIN"/>
    <property type="match status" value="1"/>
</dbReference>
<feature type="domain" description="Multidrug resistance protein MdtA-like barrel-sandwich hybrid" evidence="3">
    <location>
        <begin position="57"/>
        <end position="181"/>
    </location>
</feature>
<dbReference type="RefSeq" id="WP_186771938.1">
    <property type="nucleotide sequence ID" value="NZ_JACOMF010000024.1"/>
</dbReference>
<feature type="domain" description="CusB-like beta-barrel" evidence="4">
    <location>
        <begin position="190"/>
        <end position="263"/>
    </location>
</feature>
<dbReference type="InterPro" id="IPR058625">
    <property type="entry name" value="MdtA-like_BSH"/>
</dbReference>
<evidence type="ECO:0000313" key="6">
    <source>
        <dbReference type="EMBL" id="MBC4017170.1"/>
    </source>
</evidence>
<keyword evidence="2" id="KW-0732">Signal</keyword>
<evidence type="ECO:0000259" key="5">
    <source>
        <dbReference type="Pfam" id="PF25989"/>
    </source>
</evidence>
<sequence>MQLTIGGSAALLLLLAIPAVTRAESAAEAVSVRAAPVIRGTVIDTETFLGSLTALHNATVAAQTAGTITEVFVRSGQKVKQGDPLFQFDTRAARADVEIAQARVRVTEGALRRAQELMRSGNTPQSRLDELNADYATGRAQLNAAQVRLDILTLRAPFDARAGVVQLSPGTFVQLGDPLVQLTDDTHLVVDFRVPQSHLPQLRLGGPVRISGQALGRDRVLDGRVTIISPQADRNSRAVDVRAEVDTGGYPMTSGIAVRVDLTVAQREGQPIVPTEALMPGMVTDQAYRIQQGIARLVQVRTGTRRDGHVEVLSGLEAGDLVVTLGQFRLQDGAAVRVVADGQPSAVERISSPVTMTPIAAERR</sequence>
<evidence type="ECO:0000256" key="1">
    <source>
        <dbReference type="ARBA" id="ARBA00009477"/>
    </source>
</evidence>
<proteinExistence type="inferred from homology"/>
<organism evidence="6 7">
    <name type="scientific">Siccirubricoccus deserti</name>
    <dbReference type="NCBI Taxonomy" id="2013562"/>
    <lineage>
        <taxon>Bacteria</taxon>
        <taxon>Pseudomonadati</taxon>
        <taxon>Pseudomonadota</taxon>
        <taxon>Alphaproteobacteria</taxon>
        <taxon>Acetobacterales</taxon>
        <taxon>Roseomonadaceae</taxon>
        <taxon>Siccirubricoccus</taxon>
    </lineage>
</organism>
<dbReference type="InterPro" id="IPR058792">
    <property type="entry name" value="Beta-barrel_RND_2"/>
</dbReference>
<dbReference type="Pfam" id="PF25954">
    <property type="entry name" value="Beta-barrel_RND_2"/>
    <property type="match status" value="1"/>
</dbReference>
<feature type="domain" description="YknX-like C-terminal permuted SH3-like" evidence="5">
    <location>
        <begin position="273"/>
        <end position="338"/>
    </location>
</feature>
<dbReference type="InterPro" id="IPR006143">
    <property type="entry name" value="RND_pump_MFP"/>
</dbReference>
<evidence type="ECO:0000256" key="2">
    <source>
        <dbReference type="SAM" id="SignalP"/>
    </source>
</evidence>
<keyword evidence="7" id="KW-1185">Reference proteome</keyword>
<dbReference type="SUPFAM" id="SSF111369">
    <property type="entry name" value="HlyD-like secretion proteins"/>
    <property type="match status" value="1"/>
</dbReference>
<accession>A0A9X0UIK6</accession>
<dbReference type="GO" id="GO:0015562">
    <property type="term" value="F:efflux transmembrane transporter activity"/>
    <property type="evidence" value="ECO:0007669"/>
    <property type="project" value="TreeGrafter"/>
</dbReference>
<dbReference type="Pfam" id="PF25917">
    <property type="entry name" value="BSH_RND"/>
    <property type="match status" value="1"/>
</dbReference>
<feature type="signal peptide" evidence="2">
    <location>
        <begin position="1"/>
        <end position="22"/>
    </location>
</feature>
<dbReference type="NCBIfam" id="TIGR01730">
    <property type="entry name" value="RND_mfp"/>
    <property type="match status" value="1"/>
</dbReference>
<dbReference type="AlphaFoldDB" id="A0A9X0UIK6"/>